<dbReference type="Proteomes" id="UP001465153">
    <property type="component" value="Unassembled WGS sequence"/>
</dbReference>
<keyword evidence="2" id="KW-0238">DNA-binding</keyword>
<dbReference type="Gene3D" id="3.40.50.2300">
    <property type="match status" value="1"/>
</dbReference>
<dbReference type="InterPro" id="IPR001789">
    <property type="entry name" value="Sig_transdc_resp-reg_receiver"/>
</dbReference>
<keyword evidence="7" id="KW-1185">Reference proteome</keyword>
<keyword evidence="1 3" id="KW-0597">Phosphoprotein</keyword>
<dbReference type="SMART" id="SM00421">
    <property type="entry name" value="HTH_LUXR"/>
    <property type="match status" value="1"/>
</dbReference>
<feature type="modified residue" description="4-aspartylphosphate" evidence="3">
    <location>
        <position position="55"/>
    </location>
</feature>
<dbReference type="Pfam" id="PF00072">
    <property type="entry name" value="Response_reg"/>
    <property type="match status" value="1"/>
</dbReference>
<organism evidence="6 7">
    <name type="scientific">Sessilibacter corallicola</name>
    <dbReference type="NCBI Taxonomy" id="2904075"/>
    <lineage>
        <taxon>Bacteria</taxon>
        <taxon>Pseudomonadati</taxon>
        <taxon>Pseudomonadota</taxon>
        <taxon>Gammaproteobacteria</taxon>
        <taxon>Cellvibrionales</taxon>
        <taxon>Cellvibrionaceae</taxon>
        <taxon>Sessilibacter</taxon>
    </lineage>
</organism>
<accession>A0ABQ0A732</accession>
<dbReference type="PANTHER" id="PTHR45566">
    <property type="entry name" value="HTH-TYPE TRANSCRIPTIONAL REGULATOR YHJB-RELATED"/>
    <property type="match status" value="1"/>
</dbReference>
<dbReference type="SUPFAM" id="SSF46894">
    <property type="entry name" value="C-terminal effector domain of the bipartite response regulators"/>
    <property type="match status" value="1"/>
</dbReference>
<dbReference type="SMART" id="SM00448">
    <property type="entry name" value="REC"/>
    <property type="match status" value="1"/>
</dbReference>
<dbReference type="InterPro" id="IPR016032">
    <property type="entry name" value="Sig_transdc_resp-reg_C-effctor"/>
</dbReference>
<dbReference type="CDD" id="cd17535">
    <property type="entry name" value="REC_NarL-like"/>
    <property type="match status" value="1"/>
</dbReference>
<sequence length="214" mass="23557">MYKILIADDHPLFRFAIASVLEKQLGEVETLYSHDFESTLEAAENCPELDLILLDLNMPGMEGLNGIVQLRNRFAATPVVVVSAEEGRSVVLQAMTYGAVGFITKSTDRAQIGEAIEKILDGQVYLPPDVIRNTDEKKTSGDKPIKIEPELLAKLSKKELQVYEVMAKGGSNKQIAYELNIAEATVKSHVSSILRKLNVTNRVQAILQSSTDAK</sequence>
<dbReference type="PROSITE" id="PS00622">
    <property type="entry name" value="HTH_LUXR_1"/>
    <property type="match status" value="1"/>
</dbReference>
<name>A0ABQ0A732_9GAMM</name>
<evidence type="ECO:0000256" key="2">
    <source>
        <dbReference type="ARBA" id="ARBA00023125"/>
    </source>
</evidence>
<evidence type="ECO:0000313" key="7">
    <source>
        <dbReference type="Proteomes" id="UP001465153"/>
    </source>
</evidence>
<dbReference type="EMBL" id="BAABWN010000003">
    <property type="protein sequence ID" value="GAA6167465.1"/>
    <property type="molecule type" value="Genomic_DNA"/>
</dbReference>
<evidence type="ECO:0000259" key="4">
    <source>
        <dbReference type="PROSITE" id="PS50043"/>
    </source>
</evidence>
<comment type="caution">
    <text evidence="6">The sequence shown here is derived from an EMBL/GenBank/DDBJ whole genome shotgun (WGS) entry which is preliminary data.</text>
</comment>
<gene>
    <name evidence="6" type="primary">agmR</name>
    <name evidence="6" type="ORF">NBRC116591_12750</name>
</gene>
<dbReference type="InterPro" id="IPR000792">
    <property type="entry name" value="Tscrpt_reg_LuxR_C"/>
</dbReference>
<dbReference type="InterPro" id="IPR058245">
    <property type="entry name" value="NreC/VraR/RcsB-like_REC"/>
</dbReference>
<dbReference type="Pfam" id="PF00196">
    <property type="entry name" value="GerE"/>
    <property type="match status" value="1"/>
</dbReference>
<dbReference type="InterPro" id="IPR011006">
    <property type="entry name" value="CheY-like_superfamily"/>
</dbReference>
<evidence type="ECO:0000313" key="6">
    <source>
        <dbReference type="EMBL" id="GAA6167465.1"/>
    </source>
</evidence>
<evidence type="ECO:0000256" key="3">
    <source>
        <dbReference type="PROSITE-ProRule" id="PRU00169"/>
    </source>
</evidence>
<dbReference type="PROSITE" id="PS50043">
    <property type="entry name" value="HTH_LUXR_2"/>
    <property type="match status" value="1"/>
</dbReference>
<proteinExistence type="predicted"/>
<feature type="domain" description="Response regulatory" evidence="5">
    <location>
        <begin position="3"/>
        <end position="120"/>
    </location>
</feature>
<protein>
    <submittedName>
        <fullName evidence="6">Response regulator AgmR</fullName>
    </submittedName>
</protein>
<dbReference type="CDD" id="cd06170">
    <property type="entry name" value="LuxR_C_like"/>
    <property type="match status" value="1"/>
</dbReference>
<dbReference type="SUPFAM" id="SSF52172">
    <property type="entry name" value="CheY-like"/>
    <property type="match status" value="1"/>
</dbReference>
<evidence type="ECO:0000256" key="1">
    <source>
        <dbReference type="ARBA" id="ARBA00022553"/>
    </source>
</evidence>
<dbReference type="InterPro" id="IPR051015">
    <property type="entry name" value="EvgA-like"/>
</dbReference>
<reference evidence="6 7" key="1">
    <citation type="submission" date="2024-04" db="EMBL/GenBank/DDBJ databases">
        <title>Draft genome sequence of Sessilibacter corallicola NBRC 116591.</title>
        <authorList>
            <person name="Miyakawa T."/>
            <person name="Kusuya Y."/>
            <person name="Miura T."/>
        </authorList>
    </citation>
    <scope>NUCLEOTIDE SEQUENCE [LARGE SCALE GENOMIC DNA]</scope>
    <source>
        <strain evidence="6 7">KU-00831-HH</strain>
    </source>
</reference>
<dbReference type="PROSITE" id="PS50110">
    <property type="entry name" value="RESPONSE_REGULATORY"/>
    <property type="match status" value="1"/>
</dbReference>
<feature type="domain" description="HTH luxR-type" evidence="4">
    <location>
        <begin position="148"/>
        <end position="213"/>
    </location>
</feature>
<dbReference type="PRINTS" id="PR00038">
    <property type="entry name" value="HTHLUXR"/>
</dbReference>
<dbReference type="PANTHER" id="PTHR45566:SF1">
    <property type="entry name" value="HTH-TYPE TRANSCRIPTIONAL REGULATOR YHJB-RELATED"/>
    <property type="match status" value="1"/>
</dbReference>
<evidence type="ECO:0000259" key="5">
    <source>
        <dbReference type="PROSITE" id="PS50110"/>
    </source>
</evidence>
<dbReference type="RefSeq" id="WP_233088512.1">
    <property type="nucleotide sequence ID" value="NZ_BAABWN010000003.1"/>
</dbReference>